<comment type="caution">
    <text evidence="2">The sequence shown here is derived from an EMBL/GenBank/DDBJ whole genome shotgun (WGS) entry which is preliminary data.</text>
</comment>
<evidence type="ECO:0000313" key="3">
    <source>
        <dbReference type="Proteomes" id="UP000644020"/>
    </source>
</evidence>
<sequence length="69" mass="7480">MRDSGEVGRAVFLRERNHASIILYLAPVAGDVAAPRTASQPETRPSAQHPGRRPRVRDAAGGARRSTYV</sequence>
<reference evidence="2" key="2">
    <citation type="submission" date="2020-09" db="EMBL/GenBank/DDBJ databases">
        <authorList>
            <person name="Sun Q."/>
            <person name="Ohkuma M."/>
        </authorList>
    </citation>
    <scope>NUCLEOTIDE SEQUENCE</scope>
    <source>
        <strain evidence="2">JCM 4518</strain>
    </source>
</reference>
<keyword evidence="3" id="KW-1185">Reference proteome</keyword>
<feature type="region of interest" description="Disordered" evidence="1">
    <location>
        <begin position="33"/>
        <end position="69"/>
    </location>
</feature>
<evidence type="ECO:0000313" key="2">
    <source>
        <dbReference type="EMBL" id="GHA93477.1"/>
    </source>
</evidence>
<dbReference type="AlphaFoldDB" id="A0A918T959"/>
<name>A0A918T959_9ACTN</name>
<evidence type="ECO:0000256" key="1">
    <source>
        <dbReference type="SAM" id="MobiDB-lite"/>
    </source>
</evidence>
<gene>
    <name evidence="2" type="ORF">GCM10010305_41570</name>
</gene>
<organism evidence="2 3">
    <name type="scientific">Streptomyces termitum</name>
    <dbReference type="NCBI Taxonomy" id="67368"/>
    <lineage>
        <taxon>Bacteria</taxon>
        <taxon>Bacillati</taxon>
        <taxon>Actinomycetota</taxon>
        <taxon>Actinomycetes</taxon>
        <taxon>Kitasatosporales</taxon>
        <taxon>Streptomycetaceae</taxon>
        <taxon>Streptomyces</taxon>
    </lineage>
</organism>
<accession>A0A918T959</accession>
<protein>
    <submittedName>
        <fullName evidence="2">Uncharacterized protein</fullName>
    </submittedName>
</protein>
<proteinExistence type="predicted"/>
<dbReference type="EMBL" id="BMUL01000010">
    <property type="protein sequence ID" value="GHA93477.1"/>
    <property type="molecule type" value="Genomic_DNA"/>
</dbReference>
<feature type="compositionally biased region" description="Polar residues" evidence="1">
    <location>
        <begin position="37"/>
        <end position="46"/>
    </location>
</feature>
<reference evidence="2" key="1">
    <citation type="journal article" date="2014" name="Int. J. Syst. Evol. Microbiol.">
        <title>Complete genome sequence of Corynebacterium casei LMG S-19264T (=DSM 44701T), isolated from a smear-ripened cheese.</title>
        <authorList>
            <consortium name="US DOE Joint Genome Institute (JGI-PGF)"/>
            <person name="Walter F."/>
            <person name="Albersmeier A."/>
            <person name="Kalinowski J."/>
            <person name="Ruckert C."/>
        </authorList>
    </citation>
    <scope>NUCLEOTIDE SEQUENCE</scope>
    <source>
        <strain evidence="2">JCM 4518</strain>
    </source>
</reference>
<dbReference type="Proteomes" id="UP000644020">
    <property type="component" value="Unassembled WGS sequence"/>
</dbReference>